<dbReference type="InterPro" id="IPR028098">
    <property type="entry name" value="Glyco_trans_4-like_N"/>
</dbReference>
<dbReference type="PANTHER" id="PTHR12526">
    <property type="entry name" value="GLYCOSYLTRANSFERASE"/>
    <property type="match status" value="1"/>
</dbReference>
<protein>
    <submittedName>
        <fullName evidence="3">Glycosyltransferase family 4 protein</fullName>
    </submittedName>
</protein>
<reference evidence="4" key="1">
    <citation type="submission" date="2023-07" db="EMBL/GenBank/DDBJ databases">
        <title>Dyadobacter sp. nov 'subterranea' isolated from contaminted grondwater.</title>
        <authorList>
            <person name="Szabo I."/>
            <person name="Al-Omari J."/>
            <person name="Szerdahelyi S.G."/>
            <person name="Rado J."/>
        </authorList>
    </citation>
    <scope>NUCLEOTIDE SEQUENCE [LARGE SCALE GENOMIC DNA]</scope>
    <source>
        <strain evidence="4">UP-52</strain>
    </source>
</reference>
<dbReference type="PANTHER" id="PTHR12526:SF637">
    <property type="entry name" value="GLYCOSYLTRANSFERASE EPSF-RELATED"/>
    <property type="match status" value="1"/>
</dbReference>
<dbReference type="InterPro" id="IPR001296">
    <property type="entry name" value="Glyco_trans_1"/>
</dbReference>
<proteinExistence type="predicted"/>
<evidence type="ECO:0000313" key="3">
    <source>
        <dbReference type="EMBL" id="MBE9466378.1"/>
    </source>
</evidence>
<evidence type="ECO:0000259" key="2">
    <source>
        <dbReference type="Pfam" id="PF13439"/>
    </source>
</evidence>
<dbReference type="SUPFAM" id="SSF53756">
    <property type="entry name" value="UDP-Glycosyltransferase/glycogen phosphorylase"/>
    <property type="match status" value="1"/>
</dbReference>
<dbReference type="EMBL" id="JACYGY010000002">
    <property type="protein sequence ID" value="MBE9466378.1"/>
    <property type="molecule type" value="Genomic_DNA"/>
</dbReference>
<name>A0ABR9WLI1_9BACT</name>
<dbReference type="RefSeq" id="WP_194124605.1">
    <property type="nucleotide sequence ID" value="NZ_JACYGY010000002.1"/>
</dbReference>
<accession>A0ABR9WLI1</accession>
<feature type="domain" description="Glycosyltransferase subfamily 4-like N-terminal" evidence="2">
    <location>
        <begin position="68"/>
        <end position="187"/>
    </location>
</feature>
<sequence>MKILFCTNTFENVVNGPSKFAKNLLEINRRYSHAEIRILTEDIAVESLSFYDNKVFRLDLKLNFWNRPWGFIYRMFPYYNACRTLREIYNFDIVVFNNAITGIWSAIKLAKPVIGMINDDNSVSVSRKNFIINYKWIRHFIFKHFEKIALIFEAGVIANSHFLYQSLLKNYQPNLSKLHLLHKGIMIDKDYISPLRPLKLPVKILFVKSDFIRGGLVDLINALALLVNARFELDIVGPKMIYKQEILAKNKSSNVKINFIGPASEEAIKKLMDESDFFIVPAHQEALGIANMEALAHGVTVISSNAGGIPEVMDFGKNGWMVQPKNPFELAKTLQYAIENPEERSIKQKNGFDFVRQHFSHEQVMDRFLKILEKYKS</sequence>
<evidence type="ECO:0000313" key="4">
    <source>
        <dbReference type="Proteomes" id="UP000634134"/>
    </source>
</evidence>
<dbReference type="Pfam" id="PF13439">
    <property type="entry name" value="Glyco_transf_4"/>
    <property type="match status" value="1"/>
</dbReference>
<dbReference type="Gene3D" id="3.40.50.2000">
    <property type="entry name" value="Glycogen Phosphorylase B"/>
    <property type="match status" value="2"/>
</dbReference>
<dbReference type="Pfam" id="PF00534">
    <property type="entry name" value="Glycos_transf_1"/>
    <property type="match status" value="1"/>
</dbReference>
<keyword evidence="4" id="KW-1185">Reference proteome</keyword>
<gene>
    <name evidence="3" type="ORF">IEE83_31315</name>
</gene>
<dbReference type="Proteomes" id="UP000634134">
    <property type="component" value="Unassembled WGS sequence"/>
</dbReference>
<evidence type="ECO:0000259" key="1">
    <source>
        <dbReference type="Pfam" id="PF00534"/>
    </source>
</evidence>
<dbReference type="CDD" id="cd03801">
    <property type="entry name" value="GT4_PimA-like"/>
    <property type="match status" value="1"/>
</dbReference>
<comment type="caution">
    <text evidence="3">The sequence shown here is derived from an EMBL/GenBank/DDBJ whole genome shotgun (WGS) entry which is preliminary data.</text>
</comment>
<feature type="domain" description="Glycosyl transferase family 1" evidence="1">
    <location>
        <begin position="203"/>
        <end position="351"/>
    </location>
</feature>
<organism evidence="3 4">
    <name type="scientific">Dyadobacter subterraneus</name>
    <dbReference type="NCBI Taxonomy" id="2773304"/>
    <lineage>
        <taxon>Bacteria</taxon>
        <taxon>Pseudomonadati</taxon>
        <taxon>Bacteroidota</taxon>
        <taxon>Cytophagia</taxon>
        <taxon>Cytophagales</taxon>
        <taxon>Spirosomataceae</taxon>
        <taxon>Dyadobacter</taxon>
    </lineage>
</organism>